<dbReference type="EMBL" id="CP002903">
    <property type="protein sequence ID" value="AEJ61485.1"/>
    <property type="molecule type" value="Genomic_DNA"/>
</dbReference>
<protein>
    <submittedName>
        <fullName evidence="1">Uncharacterized protein</fullName>
    </submittedName>
</protein>
<reference evidence="1 2" key="1">
    <citation type="submission" date="2011-06" db="EMBL/GenBank/DDBJ databases">
        <title>The complete genome of Spirochaeta thermophila DSM 6578.</title>
        <authorList>
            <consortium name="US DOE Joint Genome Institute (JGI-PGF)"/>
            <person name="Lucas S."/>
            <person name="Lapidus A."/>
            <person name="Bruce D."/>
            <person name="Goodwin L."/>
            <person name="Pitluck S."/>
            <person name="Peters L."/>
            <person name="Kyrpides N."/>
            <person name="Mavromatis K."/>
            <person name="Ivanova N."/>
            <person name="Mikailova N."/>
            <person name="Pagani I."/>
            <person name="Chertkov O."/>
            <person name="Detter J.C."/>
            <person name="Tapia R."/>
            <person name="Han C."/>
            <person name="Land M."/>
            <person name="Hauser L."/>
            <person name="Markowitz V."/>
            <person name="Cheng J.-F."/>
            <person name="Hugenholtz P."/>
            <person name="Woyke T."/>
            <person name="Wu D."/>
            <person name="Spring S."/>
            <person name="Merkhoffer B."/>
            <person name="Schneider S."/>
            <person name="Klenk H.-P."/>
            <person name="Eisen J.A."/>
        </authorList>
    </citation>
    <scope>NUCLEOTIDE SEQUENCE [LARGE SCALE GENOMIC DNA]</scope>
    <source>
        <strain evidence="2">ATCC 700085 / DSM 6578 / Z-1203</strain>
    </source>
</reference>
<sequence length="112" mass="12274">MNSRLTQIGFSQRVRLEWLERTANLVLAGNDKASIGGALQALLEDKLSVGGNAKRGNREKVITVLMKILVRPRATSIPLSGKASSFSHTCRVRTISRSTGAWPWRFIRSGGP</sequence>
<name>G0GES9_WINT7</name>
<evidence type="ECO:0000313" key="2">
    <source>
        <dbReference type="Proteomes" id="UP000007254"/>
    </source>
</evidence>
<organism evidence="1 2">
    <name type="scientific">Winmispira thermophila (strain ATCC 700085 / DSM 6578 / Z-1203)</name>
    <name type="common">Spirochaeta thermophila</name>
    <dbReference type="NCBI Taxonomy" id="869211"/>
    <lineage>
        <taxon>Bacteria</taxon>
        <taxon>Pseudomonadati</taxon>
        <taxon>Spirochaetota</taxon>
        <taxon>Spirochaetia</taxon>
        <taxon>Winmispirales</taxon>
        <taxon>Winmispiraceae</taxon>
        <taxon>Winmispira</taxon>
    </lineage>
</organism>
<dbReference type="HOGENOM" id="CLU_2144258_0_0_12"/>
<dbReference type="KEGG" id="stq:Spith_1219"/>
<proteinExistence type="predicted"/>
<dbReference type="AlphaFoldDB" id="G0GES9"/>
<gene>
    <name evidence="1" type="ordered locus">Spith_1219</name>
</gene>
<keyword evidence="2" id="KW-1185">Reference proteome</keyword>
<accession>G0GES9</accession>
<dbReference type="Proteomes" id="UP000007254">
    <property type="component" value="Chromosome"/>
</dbReference>
<evidence type="ECO:0000313" key="1">
    <source>
        <dbReference type="EMBL" id="AEJ61485.1"/>
    </source>
</evidence>